<feature type="compositionally biased region" description="Basic and acidic residues" evidence="1">
    <location>
        <begin position="82"/>
        <end position="103"/>
    </location>
</feature>
<keyword evidence="3" id="KW-1185">Reference proteome</keyword>
<name>A0A162JXA8_METRR</name>
<accession>A0A162JXA8</accession>
<comment type="caution">
    <text evidence="2">The sequence shown here is derived from an EMBL/GenBank/DDBJ whole genome shotgun (WGS) entry which is preliminary data.</text>
</comment>
<evidence type="ECO:0000256" key="1">
    <source>
        <dbReference type="SAM" id="MobiDB-lite"/>
    </source>
</evidence>
<dbReference type="STRING" id="1081105.A0A162JXA8"/>
<protein>
    <submittedName>
        <fullName evidence="2">Uncharacterized protein</fullName>
    </submittedName>
</protein>
<dbReference type="Proteomes" id="UP000243498">
    <property type="component" value="Unassembled WGS sequence"/>
</dbReference>
<dbReference type="OrthoDB" id="42919at2759"/>
<dbReference type="AlphaFoldDB" id="A0A162JXA8"/>
<sequence length="153" mass="17168">MVLVHTVLFKSKPDGSSEHKEIRPGAQRSPGSAERSEPTACCGRPFSDRFHRAQPGLPSGVGERSPGSRGPSGVRFVQTSERGNEQKELPRYQASEEHNREDSQITSTYLWPFKEEVTRFDFETDAGDEQFVKTLFVTQSALLRMQLHESSAE</sequence>
<feature type="region of interest" description="Disordered" evidence="1">
    <location>
        <begin position="1"/>
        <end position="104"/>
    </location>
</feature>
<dbReference type="EMBL" id="AZHC01000002">
    <property type="protein sequence ID" value="OAA50388.1"/>
    <property type="molecule type" value="Genomic_DNA"/>
</dbReference>
<evidence type="ECO:0000313" key="2">
    <source>
        <dbReference type="EMBL" id="OAA50388.1"/>
    </source>
</evidence>
<feature type="compositionally biased region" description="Basic and acidic residues" evidence="1">
    <location>
        <begin position="11"/>
        <end position="23"/>
    </location>
</feature>
<proteinExistence type="predicted"/>
<evidence type="ECO:0000313" key="3">
    <source>
        <dbReference type="Proteomes" id="UP000243498"/>
    </source>
</evidence>
<gene>
    <name evidence="2" type="ORF">NOR_00838</name>
</gene>
<feature type="compositionally biased region" description="Low complexity" evidence="1">
    <location>
        <begin position="58"/>
        <end position="75"/>
    </location>
</feature>
<organism evidence="2 3">
    <name type="scientific">Metarhizium rileyi (strain RCEF 4871)</name>
    <name type="common">Nomuraea rileyi</name>
    <dbReference type="NCBI Taxonomy" id="1649241"/>
    <lineage>
        <taxon>Eukaryota</taxon>
        <taxon>Fungi</taxon>
        <taxon>Dikarya</taxon>
        <taxon>Ascomycota</taxon>
        <taxon>Pezizomycotina</taxon>
        <taxon>Sordariomycetes</taxon>
        <taxon>Hypocreomycetidae</taxon>
        <taxon>Hypocreales</taxon>
        <taxon>Clavicipitaceae</taxon>
        <taxon>Metarhizium</taxon>
    </lineage>
</organism>
<reference evidence="2 3" key="1">
    <citation type="journal article" date="2016" name="Genome Biol. Evol.">
        <title>Divergent and convergent evolution of fungal pathogenicity.</title>
        <authorList>
            <person name="Shang Y."/>
            <person name="Xiao G."/>
            <person name="Zheng P."/>
            <person name="Cen K."/>
            <person name="Zhan S."/>
            <person name="Wang C."/>
        </authorList>
    </citation>
    <scope>NUCLEOTIDE SEQUENCE [LARGE SCALE GENOMIC DNA]</scope>
    <source>
        <strain evidence="2 3">RCEF 4871</strain>
    </source>
</reference>